<feature type="compositionally biased region" description="Basic and acidic residues" evidence="6">
    <location>
        <begin position="362"/>
        <end position="374"/>
    </location>
</feature>
<evidence type="ECO:0000313" key="9">
    <source>
        <dbReference type="EMBL" id="KAF4968919.1"/>
    </source>
</evidence>
<organism evidence="9 10">
    <name type="scientific">Fusarium zealandicum</name>
    <dbReference type="NCBI Taxonomy" id="1053134"/>
    <lineage>
        <taxon>Eukaryota</taxon>
        <taxon>Fungi</taxon>
        <taxon>Dikarya</taxon>
        <taxon>Ascomycota</taxon>
        <taxon>Pezizomycotina</taxon>
        <taxon>Sordariomycetes</taxon>
        <taxon>Hypocreomycetidae</taxon>
        <taxon>Hypocreales</taxon>
        <taxon>Nectriaceae</taxon>
        <taxon>Fusarium</taxon>
        <taxon>Fusarium staphyleae species complex</taxon>
    </lineage>
</organism>
<feature type="domain" description="LIM zinc-binding" evidence="7">
    <location>
        <begin position="21"/>
        <end position="83"/>
    </location>
</feature>
<dbReference type="InterPro" id="IPR001781">
    <property type="entry name" value="Znf_LIM"/>
</dbReference>
<dbReference type="SMART" id="SM00324">
    <property type="entry name" value="RhoGAP"/>
    <property type="match status" value="1"/>
</dbReference>
<dbReference type="SMART" id="SM00132">
    <property type="entry name" value="LIM"/>
    <property type="match status" value="2"/>
</dbReference>
<dbReference type="GO" id="GO:0007165">
    <property type="term" value="P:signal transduction"/>
    <property type="evidence" value="ECO:0007669"/>
    <property type="project" value="InterPro"/>
</dbReference>
<feature type="compositionally biased region" description="Low complexity" evidence="6">
    <location>
        <begin position="204"/>
        <end position="214"/>
    </location>
</feature>
<feature type="compositionally biased region" description="Polar residues" evidence="6">
    <location>
        <begin position="392"/>
        <end position="401"/>
    </location>
</feature>
<dbReference type="PROSITE" id="PS50023">
    <property type="entry name" value="LIM_DOMAIN_2"/>
    <property type="match status" value="1"/>
</dbReference>
<evidence type="ECO:0000256" key="4">
    <source>
        <dbReference type="PROSITE-ProRule" id="PRU00125"/>
    </source>
</evidence>
<dbReference type="Gene3D" id="2.10.110.10">
    <property type="entry name" value="Cysteine Rich Protein"/>
    <property type="match status" value="2"/>
</dbReference>
<dbReference type="GO" id="GO:0005938">
    <property type="term" value="C:cell cortex"/>
    <property type="evidence" value="ECO:0007669"/>
    <property type="project" value="UniProtKB-ARBA"/>
</dbReference>
<dbReference type="InterPro" id="IPR008936">
    <property type="entry name" value="Rho_GTPase_activation_prot"/>
</dbReference>
<feature type="region of interest" description="Disordered" evidence="6">
    <location>
        <begin position="605"/>
        <end position="640"/>
    </location>
</feature>
<name>A0A8H4U3Q1_9HYPO</name>
<protein>
    <recommendedName>
        <fullName evidence="11">GTPase-activating protein beta-chimerin</fullName>
    </recommendedName>
</protein>
<feature type="compositionally biased region" description="Basic and acidic residues" evidence="6">
    <location>
        <begin position="338"/>
        <end position="354"/>
    </location>
</feature>
<keyword evidence="10" id="KW-1185">Reference proteome</keyword>
<evidence type="ECO:0000259" key="8">
    <source>
        <dbReference type="PROSITE" id="PS50238"/>
    </source>
</evidence>
<keyword evidence="1" id="KW-0343">GTPase activation</keyword>
<dbReference type="PROSITE" id="PS50238">
    <property type="entry name" value="RHOGAP"/>
    <property type="match status" value="1"/>
</dbReference>
<dbReference type="PANTHER" id="PTHR23176:SF128">
    <property type="entry name" value="RHO GTPASE-ACTIVATING PROTEIN RGD1"/>
    <property type="match status" value="1"/>
</dbReference>
<dbReference type="CDD" id="cd00159">
    <property type="entry name" value="RhoGAP"/>
    <property type="match status" value="1"/>
</dbReference>
<dbReference type="Pfam" id="PF00412">
    <property type="entry name" value="LIM"/>
    <property type="match status" value="1"/>
</dbReference>
<keyword evidence="4" id="KW-0440">LIM domain</keyword>
<dbReference type="PROSITE" id="PS00478">
    <property type="entry name" value="LIM_DOMAIN_1"/>
    <property type="match status" value="1"/>
</dbReference>
<feature type="domain" description="Rho-GAP" evidence="8">
    <location>
        <begin position="1021"/>
        <end position="1208"/>
    </location>
</feature>
<evidence type="ECO:0000256" key="6">
    <source>
        <dbReference type="SAM" id="MobiDB-lite"/>
    </source>
</evidence>
<accession>A0A8H4U3Q1</accession>
<feature type="compositionally biased region" description="Polar residues" evidence="6">
    <location>
        <begin position="441"/>
        <end position="451"/>
    </location>
</feature>
<feature type="compositionally biased region" description="Polar residues" evidence="6">
    <location>
        <begin position="227"/>
        <end position="252"/>
    </location>
</feature>
<feature type="coiled-coil region" evidence="5">
    <location>
        <begin position="751"/>
        <end position="792"/>
    </location>
</feature>
<dbReference type="Proteomes" id="UP000635477">
    <property type="component" value="Unassembled WGS sequence"/>
</dbReference>
<dbReference type="GO" id="GO:0046872">
    <property type="term" value="F:metal ion binding"/>
    <property type="evidence" value="ECO:0007669"/>
    <property type="project" value="UniProtKB-KW"/>
</dbReference>
<evidence type="ECO:0000256" key="2">
    <source>
        <dbReference type="ARBA" id="ARBA00022723"/>
    </source>
</evidence>
<dbReference type="SUPFAM" id="SSF48350">
    <property type="entry name" value="GTPase activation domain, GAP"/>
    <property type="match status" value="1"/>
</dbReference>
<dbReference type="FunFam" id="1.10.555.10:FF:000043">
    <property type="entry name" value="Rho GTPase activator Rga"/>
    <property type="match status" value="1"/>
</dbReference>
<evidence type="ECO:0000256" key="5">
    <source>
        <dbReference type="SAM" id="Coils"/>
    </source>
</evidence>
<reference evidence="9" key="1">
    <citation type="journal article" date="2020" name="BMC Genomics">
        <title>Correction to: Identification and distribution of gene clusters required for synthesis of sphingolipid metabolism inhibitors in diverse species of the filamentous fungus Fusarium.</title>
        <authorList>
            <person name="Kim H.S."/>
            <person name="Lohmar J.M."/>
            <person name="Busman M."/>
            <person name="Brown D.W."/>
            <person name="Naumann T.A."/>
            <person name="Divon H.H."/>
            <person name="Lysoe E."/>
            <person name="Uhlig S."/>
            <person name="Proctor R.H."/>
        </authorList>
    </citation>
    <scope>NUCLEOTIDE SEQUENCE</scope>
    <source>
        <strain evidence="9">NRRL 22465</strain>
    </source>
</reference>
<dbReference type="CDD" id="cd09395">
    <property type="entry name" value="LIM2_Rga"/>
    <property type="match status" value="1"/>
</dbReference>
<keyword evidence="3 4" id="KW-0862">Zinc</keyword>
<dbReference type="PANTHER" id="PTHR23176">
    <property type="entry name" value="RHO/RAC/CDC GTPASE-ACTIVATING PROTEIN"/>
    <property type="match status" value="1"/>
</dbReference>
<proteinExistence type="predicted"/>
<dbReference type="EMBL" id="JABEYC010001123">
    <property type="protein sequence ID" value="KAF4968919.1"/>
    <property type="molecule type" value="Genomic_DNA"/>
</dbReference>
<evidence type="ECO:0000313" key="10">
    <source>
        <dbReference type="Proteomes" id="UP000635477"/>
    </source>
</evidence>
<feature type="compositionally biased region" description="Polar residues" evidence="6">
    <location>
        <begin position="487"/>
        <end position="515"/>
    </location>
</feature>
<reference evidence="9" key="2">
    <citation type="submission" date="2020-05" db="EMBL/GenBank/DDBJ databases">
        <authorList>
            <person name="Kim H.-S."/>
            <person name="Proctor R.H."/>
            <person name="Brown D.W."/>
        </authorList>
    </citation>
    <scope>NUCLEOTIDE SEQUENCE</scope>
    <source>
        <strain evidence="9">NRRL 22465</strain>
    </source>
</reference>
<dbReference type="AlphaFoldDB" id="A0A8H4U3Q1"/>
<evidence type="ECO:0008006" key="11">
    <source>
        <dbReference type="Google" id="ProtNLM"/>
    </source>
</evidence>
<dbReference type="CDD" id="cd09394">
    <property type="entry name" value="LIM1_Rga"/>
    <property type="match status" value="1"/>
</dbReference>
<evidence type="ECO:0000256" key="1">
    <source>
        <dbReference type="ARBA" id="ARBA00022468"/>
    </source>
</evidence>
<sequence length="1211" mass="132969">MASIVDDYLDSSMDNDTDDVFPCKGCGDILEEGKAFELAGNRWHLDCFRCNTCGTLLDSDANLLLLGDGSLICNNCTYSCSACGNKIEDLAILTGEQAFCATCFRCRNCKRKIENLRYARTSQGIFCMGCHETLMARRRKKSKAAAAAKAREKEHSPMITEKSLPALPANAIPPNAFSNDRVDPDSDTATELSPRPRAAHGRNESSSRSSSRPARSPERKPDGLSLPATTYRNNRNSTIMPRADTNSTTEGQDSFMISVALDPSPHPTPRSTSENLSEVGKSKDKDYFSVPKSNSSEKRSDSHNTTPHIAFQEKGRQASTSEYDTPPKLPSRKLSKSSRTETNKRSPAIDDRPQKAPGRRQTTNEEFKLQEAPKSKKLASRSSSQSSGIPAETNSARTSNGPRKDTGHGGLPHSDSNATTPASRSSQDSRPQDEDELRASMDSSTRTSSRPENAKPIARKDVPTSAARNGRRQFNPPHVNAHPLTMTPVNGNSRQSGRQDTTDDATPTRQAPSRNTEQKKTATDTYMQPRSAPVPPVSHSHAQNPAAKEPANSKDEGASPKVSPKLPRWSSGGDFSMDEDMARILGTDEGSTSILRRVSNAVRHGRTNSVESPSQHPARMGHARSISETTRATGSPRWPRTPVAEDYAHTHEISSPMSLASGEDPAFLKRQLRSSELRVAELERQFMTEKDLKSLNKKLVEKRKTVSVLDTQTEIMIRQLEVLAGYVERAKETKTPVDPRDLEDSAIKEFVQKLDKVKVSMSAQIEQLHEERDELLEEKNAAMAARDRALLEFEQLSSKNAQLADMNNDLTHQIQERFKSQIGGDIKSPGGLGIYGPGKGPNASSINLDVASLSTGATLVPADEEPILEAGPTVVQVRKGQAKKFNWKKGSKGLAQNVAKGVNRAVVAFQNDRERMQHQGGLTGENIGMPYNMTVAQVEAPAGTPSVGNGPSSLPAQGAHGAHGAHVAHVAHGAQSRQQQSERERQGFGFFGKKNAMPKSGSGSNMSNLVPAEPPNVLFGSDLTERADHERRQIPSVVTRCIEEVELRGVDQEGIYRKTGGNSQVNMIKDGFSKDENFDISDPDLDITAVTSVLKQYFRKLPMPLLTFDVYERVLESIGIAEETERSDHLRKTFASMPQRHRDCLEFLMFHLARVAQREPENLMSPKNLAVVFAPTIMRDTSLEREMSDMHAKNLAIQFVIENSHTIFEDA</sequence>
<feature type="region of interest" description="Disordered" evidence="6">
    <location>
        <begin position="141"/>
        <end position="575"/>
    </location>
</feature>
<keyword evidence="2 4" id="KW-0479">Metal-binding</keyword>
<keyword evidence="5" id="KW-0175">Coiled coil</keyword>
<gene>
    <name evidence="9" type="ORF">FZEAL_10325</name>
</gene>
<dbReference type="InterPro" id="IPR000198">
    <property type="entry name" value="RhoGAP_dom"/>
</dbReference>
<evidence type="ECO:0000256" key="3">
    <source>
        <dbReference type="ARBA" id="ARBA00022833"/>
    </source>
</evidence>
<dbReference type="Gene3D" id="1.10.555.10">
    <property type="entry name" value="Rho GTPase activation protein"/>
    <property type="match status" value="1"/>
</dbReference>
<dbReference type="InterPro" id="IPR050729">
    <property type="entry name" value="Rho-GAP"/>
</dbReference>
<feature type="compositionally biased region" description="Polar residues" evidence="6">
    <location>
        <begin position="414"/>
        <end position="429"/>
    </location>
</feature>
<dbReference type="Pfam" id="PF00620">
    <property type="entry name" value="RhoGAP"/>
    <property type="match status" value="1"/>
</dbReference>
<comment type="caution">
    <text evidence="9">The sequence shown here is derived from an EMBL/GenBank/DDBJ whole genome shotgun (WGS) entry which is preliminary data.</text>
</comment>
<dbReference type="OrthoDB" id="79452at2759"/>
<evidence type="ECO:0000259" key="7">
    <source>
        <dbReference type="PROSITE" id="PS50023"/>
    </source>
</evidence>
<dbReference type="GO" id="GO:0005096">
    <property type="term" value="F:GTPase activator activity"/>
    <property type="evidence" value="ECO:0007669"/>
    <property type="project" value="UniProtKB-KW"/>
</dbReference>
<dbReference type="FunFam" id="2.10.110.10:FF:000044">
    <property type="entry name" value="Rho GTPase activator Rga"/>
    <property type="match status" value="1"/>
</dbReference>
<feature type="compositionally biased region" description="Low complexity" evidence="6">
    <location>
        <begin position="164"/>
        <end position="176"/>
    </location>
</feature>